<organism evidence="1">
    <name type="scientific">Solivirus sp</name>
    <dbReference type="NCBI Taxonomy" id="2487772"/>
    <lineage>
        <taxon>Viruses</taxon>
        <taxon>Pithoviruses</taxon>
    </lineage>
</organism>
<dbReference type="InterPro" id="IPR011051">
    <property type="entry name" value="RmlC_Cupin_sf"/>
</dbReference>
<gene>
    <name evidence="1" type="ORF">Solivirus1_49</name>
</gene>
<proteinExistence type="predicted"/>
<reference evidence="1" key="1">
    <citation type="submission" date="2018-10" db="EMBL/GenBank/DDBJ databases">
        <title>Hidden diversity of soil giant viruses.</title>
        <authorList>
            <person name="Schulz F."/>
            <person name="Alteio L."/>
            <person name="Goudeau D."/>
            <person name="Ryan E.M."/>
            <person name="Malmstrom R.R."/>
            <person name="Blanchard J."/>
            <person name="Woyke T."/>
        </authorList>
    </citation>
    <scope>NUCLEOTIDE SEQUENCE</scope>
    <source>
        <strain evidence="1">SOV1</strain>
    </source>
</reference>
<evidence type="ECO:0000313" key="1">
    <source>
        <dbReference type="EMBL" id="AYV85892.1"/>
    </source>
</evidence>
<name>A0A3G5AFE2_9VIRU</name>
<sequence length="224" mass="25376">MNQTFLITRTDPTKKTETTESFRILREIDAYPKRYEIQSMSAANRLAIVIFDLYDNGQGDWKLLEQLIVPDPNSIVGEKMIQYVIRNDPYMTIELITAERIPYVAYADIEARANVEFRQVVSTGPYMQIVYQSLLPGTEIGVEQHMGTDQHFSMTSGNGRAEIVTDSKRYTYDLESGVTFHVKAGWKHNIINTGIDSLKFVTVYGGAVQHDAGLTERLPATKQT</sequence>
<dbReference type="EMBL" id="MK072489">
    <property type="protein sequence ID" value="AYV85892.1"/>
    <property type="molecule type" value="Genomic_DNA"/>
</dbReference>
<protein>
    <submittedName>
        <fullName evidence="1">Cupin</fullName>
    </submittedName>
</protein>
<dbReference type="InterPro" id="IPR014710">
    <property type="entry name" value="RmlC-like_jellyroll"/>
</dbReference>
<accession>A0A3G5AFE2</accession>
<dbReference type="Gene3D" id="2.60.120.10">
    <property type="entry name" value="Jelly Rolls"/>
    <property type="match status" value="1"/>
</dbReference>
<dbReference type="SUPFAM" id="SSF51182">
    <property type="entry name" value="RmlC-like cupins"/>
    <property type="match status" value="1"/>
</dbReference>